<name>A0A0A9H6I4_ARUDO</name>
<organism evidence="1">
    <name type="scientific">Arundo donax</name>
    <name type="common">Giant reed</name>
    <name type="synonym">Donax arundinaceus</name>
    <dbReference type="NCBI Taxonomy" id="35708"/>
    <lineage>
        <taxon>Eukaryota</taxon>
        <taxon>Viridiplantae</taxon>
        <taxon>Streptophyta</taxon>
        <taxon>Embryophyta</taxon>
        <taxon>Tracheophyta</taxon>
        <taxon>Spermatophyta</taxon>
        <taxon>Magnoliopsida</taxon>
        <taxon>Liliopsida</taxon>
        <taxon>Poales</taxon>
        <taxon>Poaceae</taxon>
        <taxon>PACMAD clade</taxon>
        <taxon>Arundinoideae</taxon>
        <taxon>Arundineae</taxon>
        <taxon>Arundo</taxon>
    </lineage>
</organism>
<accession>A0A0A9H6I4</accession>
<dbReference type="AlphaFoldDB" id="A0A0A9H6I4"/>
<proteinExistence type="predicted"/>
<evidence type="ECO:0000313" key="1">
    <source>
        <dbReference type="EMBL" id="JAE32815.1"/>
    </source>
</evidence>
<reference evidence="1" key="1">
    <citation type="submission" date="2014-09" db="EMBL/GenBank/DDBJ databases">
        <authorList>
            <person name="Magalhaes I.L.F."/>
            <person name="Oliveira U."/>
            <person name="Santos F.R."/>
            <person name="Vidigal T.H.D.A."/>
            <person name="Brescovit A.D."/>
            <person name="Santos A.J."/>
        </authorList>
    </citation>
    <scope>NUCLEOTIDE SEQUENCE</scope>
    <source>
        <tissue evidence="1">Shoot tissue taken approximately 20 cm above the soil surface</tissue>
    </source>
</reference>
<reference evidence="1" key="2">
    <citation type="journal article" date="2015" name="Data Brief">
        <title>Shoot transcriptome of the giant reed, Arundo donax.</title>
        <authorList>
            <person name="Barrero R.A."/>
            <person name="Guerrero F.D."/>
            <person name="Moolhuijzen P."/>
            <person name="Goolsby J.A."/>
            <person name="Tidwell J."/>
            <person name="Bellgard S.E."/>
            <person name="Bellgard M.I."/>
        </authorList>
    </citation>
    <scope>NUCLEOTIDE SEQUENCE</scope>
    <source>
        <tissue evidence="1">Shoot tissue taken approximately 20 cm above the soil surface</tissue>
    </source>
</reference>
<protein>
    <submittedName>
        <fullName evidence="1">Uncharacterized protein</fullName>
    </submittedName>
</protein>
<sequence length="34" mass="3943">MTFTTYKWHLAVLRPMHTCARFDSSCITIGVRKA</sequence>
<dbReference type="EMBL" id="GBRH01165081">
    <property type="protein sequence ID" value="JAE32815.1"/>
    <property type="molecule type" value="Transcribed_RNA"/>
</dbReference>